<dbReference type="InterPro" id="IPR003961">
    <property type="entry name" value="FN3_dom"/>
</dbReference>
<dbReference type="InterPro" id="IPR028974">
    <property type="entry name" value="TSP_type-3_rpt"/>
</dbReference>
<dbReference type="InterPro" id="IPR011042">
    <property type="entry name" value="6-blade_b-propeller_TolB-like"/>
</dbReference>
<dbReference type="Gene3D" id="2.60.40.10">
    <property type="entry name" value="Immunoglobulins"/>
    <property type="match status" value="1"/>
</dbReference>
<dbReference type="GO" id="GO:0000272">
    <property type="term" value="P:polysaccharide catabolic process"/>
    <property type="evidence" value="ECO:0007669"/>
    <property type="project" value="UniProtKB-KW"/>
</dbReference>
<keyword evidence="3" id="KW-0119">Carbohydrate metabolism</keyword>
<evidence type="ECO:0000313" key="6">
    <source>
        <dbReference type="EMBL" id="PVG82198.1"/>
    </source>
</evidence>
<comment type="caution">
    <text evidence="6">The sequence shown here is derived from an EMBL/GenBank/DDBJ whole genome shotgun (WGS) entry which is preliminary data.</text>
</comment>
<dbReference type="SMART" id="SM00060">
    <property type="entry name" value="FN3"/>
    <property type="match status" value="1"/>
</dbReference>
<feature type="domain" description="Fibronectin type-III" evidence="5">
    <location>
        <begin position="494"/>
        <end position="580"/>
    </location>
</feature>
<evidence type="ECO:0000256" key="2">
    <source>
        <dbReference type="ARBA" id="ARBA00023295"/>
    </source>
</evidence>
<dbReference type="Pfam" id="PF07676">
    <property type="entry name" value="PD40"/>
    <property type="match status" value="2"/>
</dbReference>
<dbReference type="Gene3D" id="2.120.10.30">
    <property type="entry name" value="TolB, C-terminal domain"/>
    <property type="match status" value="2"/>
</dbReference>
<sequence length="580" mass="59726">MSIRMHKAVHLRGTVAMALVVPLLLMGPGLTVTPSAATASAAAAGPVTNGMIATFAWQQGAHISEELDLVVMKPDGSGAQVLVADAAKRSLCGFDLDWSPDGNRIAWASSGQVWTIKADGTDRQHLAAGCVSHLEWSPDGGTLAVEIDSRTGLLSIPGGAFEWLRGCEYGELGASFSPDGSRLSTVATADCDSDPIGWGIYGFDVADGALDARYADTNLRGQPPNNMLASVPSGAEWHPSQDLILTSMDDGSEGGTCHPIGQTGAWNNSDLFTVTASPDAPLSKVGSTSGEFELSEREASWSPDGQRILFTGDRNVSCQNGSYVRSGVELFSMSANGSSTTKIWTPWSAELGFVGSSWQPCTAVTLTCVPVPPPDTDGDGLPDPSDACPTVAGPASNNGCPVQQPPPDAGGDADGDGVQDATDACPTVAGPASNNGCPVQLPPPDAGGDADGDGVPDTTDACLTVPGPLSNQGCPVPVPAPPASSTPTPLPATAPSQMKAPRLVVRGTKAIVRWTAASANGSAVSKYVVDISKGKDKTVGGSARKTVFRQLKPGRYKFRIAATNAFGTSPYSAWARIRIR</sequence>
<reference evidence="6 7" key="1">
    <citation type="submission" date="2018-04" db="EMBL/GenBank/DDBJ databases">
        <title>Genome of Nocardioides gansuensis WSJ-1.</title>
        <authorList>
            <person name="Wu S."/>
            <person name="Wang G."/>
        </authorList>
    </citation>
    <scope>NUCLEOTIDE SEQUENCE [LARGE SCALE GENOMIC DNA]</scope>
    <source>
        <strain evidence="6 7">WSJ-1</strain>
    </source>
</reference>
<dbReference type="PROSITE" id="PS50853">
    <property type="entry name" value="FN3"/>
    <property type="match status" value="1"/>
</dbReference>
<dbReference type="InterPro" id="IPR003367">
    <property type="entry name" value="Thrombospondin_3-like_rpt"/>
</dbReference>
<dbReference type="CDD" id="cd00063">
    <property type="entry name" value="FN3"/>
    <property type="match status" value="1"/>
</dbReference>
<evidence type="ECO:0000256" key="4">
    <source>
        <dbReference type="SAM" id="MobiDB-lite"/>
    </source>
</evidence>
<evidence type="ECO:0000259" key="5">
    <source>
        <dbReference type="PROSITE" id="PS50853"/>
    </source>
</evidence>
<dbReference type="EMBL" id="QDGZ01000005">
    <property type="protein sequence ID" value="PVG82198.1"/>
    <property type="molecule type" value="Genomic_DNA"/>
</dbReference>
<accession>A0A2T8F8Y6</accession>
<keyword evidence="7" id="KW-1185">Reference proteome</keyword>
<dbReference type="SUPFAM" id="SSF103647">
    <property type="entry name" value="TSP type-3 repeat"/>
    <property type="match status" value="1"/>
</dbReference>
<dbReference type="Gene3D" id="4.10.1080.10">
    <property type="entry name" value="TSP type-3 repeat"/>
    <property type="match status" value="1"/>
</dbReference>
<dbReference type="Proteomes" id="UP000246018">
    <property type="component" value="Unassembled WGS sequence"/>
</dbReference>
<dbReference type="Pfam" id="PF02412">
    <property type="entry name" value="TSP_3"/>
    <property type="match status" value="3"/>
</dbReference>
<protein>
    <recommendedName>
        <fullName evidence="5">Fibronectin type-III domain-containing protein</fullName>
    </recommendedName>
</protein>
<keyword evidence="2" id="KW-0326">Glycosidase</keyword>
<dbReference type="InterPro" id="IPR011659">
    <property type="entry name" value="WD40"/>
</dbReference>
<dbReference type="InterPro" id="IPR013783">
    <property type="entry name" value="Ig-like_fold"/>
</dbReference>
<keyword evidence="1" id="KW-0732">Signal</keyword>
<dbReference type="InterPro" id="IPR036116">
    <property type="entry name" value="FN3_sf"/>
</dbReference>
<evidence type="ECO:0000256" key="1">
    <source>
        <dbReference type="ARBA" id="ARBA00022729"/>
    </source>
</evidence>
<dbReference type="GO" id="GO:0007155">
    <property type="term" value="P:cell adhesion"/>
    <property type="evidence" value="ECO:0007669"/>
    <property type="project" value="InterPro"/>
</dbReference>
<dbReference type="GO" id="GO:0005509">
    <property type="term" value="F:calcium ion binding"/>
    <property type="evidence" value="ECO:0007669"/>
    <property type="project" value="InterPro"/>
</dbReference>
<evidence type="ECO:0000313" key="7">
    <source>
        <dbReference type="Proteomes" id="UP000246018"/>
    </source>
</evidence>
<keyword evidence="3" id="KW-0624">Polysaccharide degradation</keyword>
<dbReference type="SUPFAM" id="SSF49265">
    <property type="entry name" value="Fibronectin type III"/>
    <property type="match status" value="1"/>
</dbReference>
<name>A0A2T8F8Y6_9ACTN</name>
<dbReference type="OrthoDB" id="9758793at2"/>
<evidence type="ECO:0000256" key="3">
    <source>
        <dbReference type="ARBA" id="ARBA00023326"/>
    </source>
</evidence>
<dbReference type="SUPFAM" id="SSF82171">
    <property type="entry name" value="DPP6 N-terminal domain-like"/>
    <property type="match status" value="1"/>
</dbReference>
<proteinExistence type="predicted"/>
<organism evidence="6 7">
    <name type="scientific">Nocardioides gansuensis</name>
    <dbReference type="NCBI Taxonomy" id="2138300"/>
    <lineage>
        <taxon>Bacteria</taxon>
        <taxon>Bacillati</taxon>
        <taxon>Actinomycetota</taxon>
        <taxon>Actinomycetes</taxon>
        <taxon>Propionibacteriales</taxon>
        <taxon>Nocardioidaceae</taxon>
        <taxon>Nocardioides</taxon>
    </lineage>
</organism>
<feature type="region of interest" description="Disordered" evidence="4">
    <location>
        <begin position="374"/>
        <end position="451"/>
    </location>
</feature>
<dbReference type="Pfam" id="PF00041">
    <property type="entry name" value="fn3"/>
    <property type="match status" value="1"/>
</dbReference>
<dbReference type="AlphaFoldDB" id="A0A2T8F8Y6"/>
<gene>
    <name evidence="6" type="ORF">DDE18_11890</name>
</gene>
<dbReference type="GO" id="GO:0016798">
    <property type="term" value="F:hydrolase activity, acting on glycosyl bonds"/>
    <property type="evidence" value="ECO:0007669"/>
    <property type="project" value="UniProtKB-KW"/>
</dbReference>
<keyword evidence="2" id="KW-0378">Hydrolase</keyword>